<dbReference type="Pfam" id="PF20414">
    <property type="entry name" value="DUF6698"/>
    <property type="match status" value="1"/>
</dbReference>
<sequence>MIIIFLEIITKYSEYILLLQLLGIAQLAFTQVWDELNELKNKYNNLSAKIPARTHAHALKPTSPLDNSIAQVTRNFCMFYHLWVPNNLFPVGPQMDIDPCSPSRWRTPESRTELYAMVPEELHKHMTSYEQFGFMFSGVVNIKRSNALKVIKDLATILFTSLKLNPLLFSGKAQEVKDMDVLALLKKEGKDEYTQLAPILFADPRMMTAEGLFKNRILVNIACIIMYGKGILTNKKQPGPKGRGQQMGALSITEGMIACTAIFAQFLLLHDTELAPTGAETGIPYQQDYKLYLEVLLKPENRGWSLDILDFFNQGIFSKNTTPSTMPVSVPPDIPHSWEGDIRAQLGNPVSSQHTEPEPLTTTVDTTTNTADTVISTPPPPPPSISNQRVPPTPHADIPVVTSSHTISSVTSISSRTSLVSVTAELHAGSKIFPLIVGKGFANLCQLTTRLPLPGSKRQ</sequence>
<evidence type="ECO:0000313" key="3">
    <source>
        <dbReference type="Proteomes" id="UP000054538"/>
    </source>
</evidence>
<feature type="compositionally biased region" description="Low complexity" evidence="1">
    <location>
        <begin position="358"/>
        <end position="368"/>
    </location>
</feature>
<gene>
    <name evidence="2" type="ORF">PAXRUDRAFT_161356</name>
</gene>
<evidence type="ECO:0000313" key="2">
    <source>
        <dbReference type="EMBL" id="KIK79411.1"/>
    </source>
</evidence>
<dbReference type="EMBL" id="KN826288">
    <property type="protein sequence ID" value="KIK79411.1"/>
    <property type="molecule type" value="Genomic_DNA"/>
</dbReference>
<reference evidence="2 3" key="1">
    <citation type="submission" date="2014-04" db="EMBL/GenBank/DDBJ databases">
        <authorList>
            <consortium name="DOE Joint Genome Institute"/>
            <person name="Kuo A."/>
            <person name="Kohler A."/>
            <person name="Jargeat P."/>
            <person name="Nagy L.G."/>
            <person name="Floudas D."/>
            <person name="Copeland A."/>
            <person name="Barry K.W."/>
            <person name="Cichocki N."/>
            <person name="Veneault-Fourrey C."/>
            <person name="LaButti K."/>
            <person name="Lindquist E.A."/>
            <person name="Lipzen A."/>
            <person name="Lundell T."/>
            <person name="Morin E."/>
            <person name="Murat C."/>
            <person name="Sun H."/>
            <person name="Tunlid A."/>
            <person name="Henrissat B."/>
            <person name="Grigoriev I.V."/>
            <person name="Hibbett D.S."/>
            <person name="Martin F."/>
            <person name="Nordberg H.P."/>
            <person name="Cantor M.N."/>
            <person name="Hua S.X."/>
        </authorList>
    </citation>
    <scope>NUCLEOTIDE SEQUENCE [LARGE SCALE GENOMIC DNA]</scope>
    <source>
        <strain evidence="2 3">Ve08.2h10</strain>
    </source>
</reference>
<accession>A0A0D0D6X8</accession>
<dbReference type="Proteomes" id="UP000054538">
    <property type="component" value="Unassembled WGS sequence"/>
</dbReference>
<organism evidence="2 3">
    <name type="scientific">Paxillus rubicundulus Ve08.2h10</name>
    <dbReference type="NCBI Taxonomy" id="930991"/>
    <lineage>
        <taxon>Eukaryota</taxon>
        <taxon>Fungi</taxon>
        <taxon>Dikarya</taxon>
        <taxon>Basidiomycota</taxon>
        <taxon>Agaricomycotina</taxon>
        <taxon>Agaricomycetes</taxon>
        <taxon>Agaricomycetidae</taxon>
        <taxon>Boletales</taxon>
        <taxon>Paxilineae</taxon>
        <taxon>Paxillaceae</taxon>
        <taxon>Paxillus</taxon>
    </lineage>
</organism>
<feature type="region of interest" description="Disordered" evidence="1">
    <location>
        <begin position="349"/>
        <end position="368"/>
    </location>
</feature>
<dbReference type="InterPro" id="IPR046521">
    <property type="entry name" value="DUF6698"/>
</dbReference>
<dbReference type="HOGENOM" id="CLU_028048_2_0_1"/>
<evidence type="ECO:0000256" key="1">
    <source>
        <dbReference type="SAM" id="MobiDB-lite"/>
    </source>
</evidence>
<dbReference type="InParanoid" id="A0A0D0D6X8"/>
<protein>
    <submittedName>
        <fullName evidence="2">Uncharacterized protein</fullName>
    </submittedName>
</protein>
<dbReference type="AlphaFoldDB" id="A0A0D0D6X8"/>
<proteinExistence type="predicted"/>
<name>A0A0D0D6X8_9AGAM</name>
<dbReference type="OrthoDB" id="2857391at2759"/>
<reference evidence="3" key="2">
    <citation type="submission" date="2015-01" db="EMBL/GenBank/DDBJ databases">
        <title>Evolutionary Origins and Diversification of the Mycorrhizal Mutualists.</title>
        <authorList>
            <consortium name="DOE Joint Genome Institute"/>
            <consortium name="Mycorrhizal Genomics Consortium"/>
            <person name="Kohler A."/>
            <person name="Kuo A."/>
            <person name="Nagy L.G."/>
            <person name="Floudas D."/>
            <person name="Copeland A."/>
            <person name="Barry K.W."/>
            <person name="Cichocki N."/>
            <person name="Veneault-Fourrey C."/>
            <person name="LaButti K."/>
            <person name="Lindquist E.A."/>
            <person name="Lipzen A."/>
            <person name="Lundell T."/>
            <person name="Morin E."/>
            <person name="Murat C."/>
            <person name="Riley R."/>
            <person name="Ohm R."/>
            <person name="Sun H."/>
            <person name="Tunlid A."/>
            <person name="Henrissat B."/>
            <person name="Grigoriev I.V."/>
            <person name="Hibbett D.S."/>
            <person name="Martin F."/>
        </authorList>
    </citation>
    <scope>NUCLEOTIDE SEQUENCE [LARGE SCALE GENOMIC DNA]</scope>
    <source>
        <strain evidence="3">Ve08.2h10</strain>
    </source>
</reference>
<keyword evidence="3" id="KW-1185">Reference proteome</keyword>